<keyword evidence="8" id="KW-1185">Reference proteome</keyword>
<dbReference type="Proteomes" id="UP000036168">
    <property type="component" value="Unassembled WGS sequence"/>
</dbReference>
<evidence type="ECO:0000313" key="5">
    <source>
        <dbReference type="EMBL" id="KRT92872.1"/>
    </source>
</evidence>
<dbReference type="CDD" id="cd03230">
    <property type="entry name" value="ABC_DR_subfamily_A"/>
    <property type="match status" value="1"/>
</dbReference>
<reference evidence="6 8" key="3">
    <citation type="submission" date="2023-03" db="EMBL/GenBank/DDBJ databases">
        <title>Agriculturally important microbes genome sequencing.</title>
        <authorList>
            <person name="Dunlap C."/>
        </authorList>
    </citation>
    <scope>NUCLEOTIDE SEQUENCE [LARGE SCALE GENOMIC DNA]</scope>
    <source>
        <strain evidence="6 8">CBP-3203</strain>
    </source>
</reference>
<evidence type="ECO:0000256" key="1">
    <source>
        <dbReference type="ARBA" id="ARBA00022448"/>
    </source>
</evidence>
<dbReference type="InterPro" id="IPR017871">
    <property type="entry name" value="ABC_transporter-like_CS"/>
</dbReference>
<dbReference type="OrthoDB" id="9804819at2"/>
<comment type="caution">
    <text evidence="5">The sequence shown here is derived from an EMBL/GenBank/DDBJ whole genome shotgun (WGS) entry which is preliminary data.</text>
</comment>
<reference evidence="5 7" key="1">
    <citation type="journal article" date="2015" name="Int. J. Syst. Evol. Microbiol.">
        <title>Bacillus glycinifermentans sp. nov., isolated from fermented soybean paste.</title>
        <authorList>
            <person name="Kim S.J."/>
            <person name="Dunlap C.A."/>
            <person name="Kwon S.W."/>
            <person name="Rooney A.P."/>
        </authorList>
    </citation>
    <scope>NUCLEOTIDE SEQUENCE [LARGE SCALE GENOMIC DNA]</scope>
    <source>
        <strain evidence="5 7">GO-13</strain>
    </source>
</reference>
<protein>
    <submittedName>
        <fullName evidence="5 6">ABC transporter ATP-binding protein</fullName>
    </submittedName>
</protein>
<dbReference type="Proteomes" id="UP001341297">
    <property type="component" value="Unassembled WGS sequence"/>
</dbReference>
<evidence type="ECO:0000256" key="3">
    <source>
        <dbReference type="ARBA" id="ARBA00022840"/>
    </source>
</evidence>
<dbReference type="InterPro" id="IPR003593">
    <property type="entry name" value="AAA+_ATPase"/>
</dbReference>
<accession>A0A0J6EF20</accession>
<dbReference type="Pfam" id="PF00005">
    <property type="entry name" value="ABC_tran"/>
    <property type="match status" value="1"/>
</dbReference>
<dbReference type="InterPro" id="IPR051782">
    <property type="entry name" value="ABC_Transporter_VariousFunc"/>
</dbReference>
<name>A0A0J6EF20_9BACI</name>
<keyword evidence="2" id="KW-0547">Nucleotide-binding</keyword>
<dbReference type="InterPro" id="IPR027417">
    <property type="entry name" value="P-loop_NTPase"/>
</dbReference>
<dbReference type="RefSeq" id="WP_048355156.1">
    <property type="nucleotide sequence ID" value="NZ_CP023481.1"/>
</dbReference>
<dbReference type="GO" id="GO:0005524">
    <property type="term" value="F:ATP binding"/>
    <property type="evidence" value="ECO:0007669"/>
    <property type="project" value="UniProtKB-KW"/>
</dbReference>
<reference evidence="5" key="2">
    <citation type="submission" date="2015-10" db="EMBL/GenBank/DDBJ databases">
        <authorList>
            <person name="Gilbert D.G."/>
        </authorList>
    </citation>
    <scope>NUCLEOTIDE SEQUENCE</scope>
    <source>
        <strain evidence="5">GO-13</strain>
    </source>
</reference>
<gene>
    <name evidence="5" type="ORF">AB447_221560</name>
    <name evidence="6" type="ORF">P8828_15715</name>
</gene>
<evidence type="ECO:0000256" key="2">
    <source>
        <dbReference type="ARBA" id="ARBA00022741"/>
    </source>
</evidence>
<dbReference type="InterPro" id="IPR003439">
    <property type="entry name" value="ABC_transporter-like_ATP-bd"/>
</dbReference>
<dbReference type="SMART" id="SM00382">
    <property type="entry name" value="AAA"/>
    <property type="match status" value="1"/>
</dbReference>
<organism evidence="5 7">
    <name type="scientific">Bacillus glycinifermentans</name>
    <dbReference type="NCBI Taxonomy" id="1664069"/>
    <lineage>
        <taxon>Bacteria</taxon>
        <taxon>Bacillati</taxon>
        <taxon>Bacillota</taxon>
        <taxon>Bacilli</taxon>
        <taxon>Bacillales</taxon>
        <taxon>Bacillaceae</taxon>
        <taxon>Bacillus</taxon>
    </lineage>
</organism>
<sequence>MDNILEMKNVSKSYQDFALKNVSFTLKKGYIMGFIGPNGAGKSTTIKLIMNIIKKDGGDISIFGLDHERHQLDIKQRIGFVYDENHFYEELTMEEMKGIVSPFYARWDEAVFQRYAKDFRLPLKRRIKDLSKGMKMKFSLAIALSHHADLLIMDEPTSGLDPLVRSELLDVLQTLLQDENKSIFFSTHITSDLEKVADFITFIQNGEIVLSKAKDELLEEYCIVKGHHDKLEAGHEDVLIGLKKNSFGFEALAKDKREVVQRFGDSVIIEKPTLEDIMVFSTGRSDQSVSSY</sequence>
<dbReference type="PANTHER" id="PTHR42939">
    <property type="entry name" value="ABC TRANSPORTER ATP-BINDING PROTEIN ALBC-RELATED"/>
    <property type="match status" value="1"/>
</dbReference>
<dbReference type="EMBL" id="LECW02000026">
    <property type="protein sequence ID" value="KRT92872.1"/>
    <property type="molecule type" value="Genomic_DNA"/>
</dbReference>
<feature type="domain" description="ABC transporter" evidence="4">
    <location>
        <begin position="5"/>
        <end position="230"/>
    </location>
</feature>
<dbReference type="AlphaFoldDB" id="A0A0J6EF20"/>
<dbReference type="PROSITE" id="PS00211">
    <property type="entry name" value="ABC_TRANSPORTER_1"/>
    <property type="match status" value="1"/>
</dbReference>
<dbReference type="PATRIC" id="fig|1664069.3.peg.5280"/>
<dbReference type="PROSITE" id="PS50893">
    <property type="entry name" value="ABC_TRANSPORTER_2"/>
    <property type="match status" value="1"/>
</dbReference>
<dbReference type="STRING" id="1664069.BGLY_2325"/>
<dbReference type="Gene3D" id="3.40.50.300">
    <property type="entry name" value="P-loop containing nucleotide triphosphate hydrolases"/>
    <property type="match status" value="1"/>
</dbReference>
<keyword evidence="3 5" id="KW-0067">ATP-binding</keyword>
<dbReference type="SUPFAM" id="SSF52540">
    <property type="entry name" value="P-loop containing nucleoside triphosphate hydrolases"/>
    <property type="match status" value="1"/>
</dbReference>
<evidence type="ECO:0000313" key="6">
    <source>
        <dbReference type="EMBL" id="MEC0486242.1"/>
    </source>
</evidence>
<evidence type="ECO:0000259" key="4">
    <source>
        <dbReference type="PROSITE" id="PS50893"/>
    </source>
</evidence>
<proteinExistence type="predicted"/>
<dbReference type="EMBL" id="JARRTL010000015">
    <property type="protein sequence ID" value="MEC0486242.1"/>
    <property type="molecule type" value="Genomic_DNA"/>
</dbReference>
<dbReference type="GO" id="GO:0016887">
    <property type="term" value="F:ATP hydrolysis activity"/>
    <property type="evidence" value="ECO:0007669"/>
    <property type="project" value="InterPro"/>
</dbReference>
<dbReference type="PANTHER" id="PTHR42939:SF3">
    <property type="entry name" value="ABC TRANSPORTER ATP-BINDING COMPONENT"/>
    <property type="match status" value="1"/>
</dbReference>
<evidence type="ECO:0000313" key="8">
    <source>
        <dbReference type="Proteomes" id="UP001341297"/>
    </source>
</evidence>
<accession>A0A0J6EYK4</accession>
<evidence type="ECO:0000313" key="7">
    <source>
        <dbReference type="Proteomes" id="UP000036168"/>
    </source>
</evidence>
<keyword evidence="1" id="KW-0813">Transport</keyword>